<name>A0A073JRS9_9BACI</name>
<dbReference type="PANTHER" id="PTHR11124">
    <property type="entry name" value="VACUOLAR SORTING PROTEIN VPS29"/>
    <property type="match status" value="1"/>
</dbReference>
<evidence type="ECO:0000313" key="5">
    <source>
        <dbReference type="Proteomes" id="UP000027822"/>
    </source>
</evidence>
<dbReference type="eggNOG" id="COG0622">
    <property type="taxonomic scope" value="Bacteria"/>
</dbReference>
<gene>
    <name evidence="4" type="ORF">BAMA_11255</name>
</gene>
<comment type="cofactor">
    <cofactor evidence="2">
        <name>a divalent metal cation</name>
        <dbReference type="ChEBI" id="CHEBI:60240"/>
    </cofactor>
</comment>
<dbReference type="SUPFAM" id="SSF56300">
    <property type="entry name" value="Metallo-dependent phosphatases"/>
    <property type="match status" value="1"/>
</dbReference>
<dbReference type="InterPro" id="IPR041802">
    <property type="entry name" value="MPP_YfcE"/>
</dbReference>
<comment type="caution">
    <text evidence="4">The sequence shown here is derived from an EMBL/GenBank/DDBJ whole genome shotgun (WGS) entry which is preliminary data.</text>
</comment>
<evidence type="ECO:0000256" key="1">
    <source>
        <dbReference type="ARBA" id="ARBA00008950"/>
    </source>
</evidence>
<protein>
    <recommendedName>
        <fullName evidence="2">Phosphoesterase</fullName>
        <ecNumber evidence="2">3.1.4.-</ecNumber>
    </recommendedName>
</protein>
<dbReference type="STRING" id="574376.BAMA_11255"/>
<dbReference type="Gene3D" id="3.60.21.10">
    <property type="match status" value="1"/>
</dbReference>
<dbReference type="GO" id="GO:0046872">
    <property type="term" value="F:metal ion binding"/>
    <property type="evidence" value="ECO:0007669"/>
    <property type="project" value="UniProtKB-KW"/>
</dbReference>
<reference evidence="4 5" key="1">
    <citation type="submission" date="2014-06" db="EMBL/GenBank/DDBJ databases">
        <title>Draft genome sequence of Bacillus manliponensis JCM 15802 (MCCC 1A00708).</title>
        <authorList>
            <person name="Lai Q."/>
            <person name="Liu Y."/>
            <person name="Shao Z."/>
        </authorList>
    </citation>
    <scope>NUCLEOTIDE SEQUENCE [LARGE SCALE GENOMIC DNA]</scope>
    <source>
        <strain evidence="4 5">JCM 15802</strain>
    </source>
</reference>
<dbReference type="AlphaFoldDB" id="A0A073JRS9"/>
<dbReference type="EC" id="3.1.4.-" evidence="2"/>
<dbReference type="Pfam" id="PF12850">
    <property type="entry name" value="Metallophos_2"/>
    <property type="match status" value="1"/>
</dbReference>
<dbReference type="Proteomes" id="UP000027822">
    <property type="component" value="Unassembled WGS sequence"/>
</dbReference>
<dbReference type="InterPro" id="IPR000979">
    <property type="entry name" value="Phosphodiesterase_MJ0936/Vps29"/>
</dbReference>
<dbReference type="RefSeq" id="WP_034642526.1">
    <property type="nucleotide sequence ID" value="NZ_CBCSJC010000005.1"/>
</dbReference>
<keyword evidence="5" id="KW-1185">Reference proteome</keyword>
<dbReference type="EMBL" id="JOTN01000022">
    <property type="protein sequence ID" value="KEK17799.1"/>
    <property type="molecule type" value="Genomic_DNA"/>
</dbReference>
<proteinExistence type="inferred from homology"/>
<dbReference type="GO" id="GO:0016787">
    <property type="term" value="F:hydrolase activity"/>
    <property type="evidence" value="ECO:0007669"/>
    <property type="project" value="UniProtKB-UniRule"/>
</dbReference>
<evidence type="ECO:0000259" key="3">
    <source>
        <dbReference type="Pfam" id="PF12850"/>
    </source>
</evidence>
<dbReference type="OrthoDB" id="9800565at2"/>
<feature type="domain" description="Calcineurin-like phosphoesterase" evidence="3">
    <location>
        <begin position="1"/>
        <end position="145"/>
    </location>
</feature>
<dbReference type="NCBIfam" id="TIGR00040">
    <property type="entry name" value="yfcE"/>
    <property type="match status" value="1"/>
</dbReference>
<dbReference type="CDD" id="cd00841">
    <property type="entry name" value="MPP_YfcE"/>
    <property type="match status" value="1"/>
</dbReference>
<evidence type="ECO:0000256" key="2">
    <source>
        <dbReference type="RuleBase" id="RU362039"/>
    </source>
</evidence>
<sequence>MRALIVSDSHGSVRELAELKKQYENNVDIMIHCGDSELTAQQAELQGFHVVKGNCDFNRDFLDDITLEVEESRFFITHGHLYNIKMSLQTLLYRAKELEANVVCFGHSHMLGAEIIDDILFINPGSILLPRGRREKTFALLQIEGENIHIQFLTLDGTIVAQKHF</sequence>
<evidence type="ECO:0000313" key="4">
    <source>
        <dbReference type="EMBL" id="KEK17799.1"/>
    </source>
</evidence>
<accession>A0A073JRS9</accession>
<dbReference type="InterPro" id="IPR024654">
    <property type="entry name" value="Calcineurin-like_PHP_lpxH"/>
</dbReference>
<organism evidence="4 5">
    <name type="scientific">Bacillus manliponensis</name>
    <dbReference type="NCBI Taxonomy" id="574376"/>
    <lineage>
        <taxon>Bacteria</taxon>
        <taxon>Bacillati</taxon>
        <taxon>Bacillota</taxon>
        <taxon>Bacilli</taxon>
        <taxon>Bacillales</taxon>
        <taxon>Bacillaceae</taxon>
        <taxon>Bacillus</taxon>
        <taxon>Bacillus cereus group</taxon>
    </lineage>
</organism>
<comment type="similarity">
    <text evidence="1 2">Belongs to the metallophosphoesterase superfamily. YfcE family.</text>
</comment>
<keyword evidence="2" id="KW-0479">Metal-binding</keyword>
<dbReference type="InterPro" id="IPR029052">
    <property type="entry name" value="Metallo-depent_PP-like"/>
</dbReference>